<feature type="chain" id="PRO_5037162711" evidence="1">
    <location>
        <begin position="28"/>
        <end position="263"/>
    </location>
</feature>
<evidence type="ECO:0000313" key="2">
    <source>
        <dbReference type="EMBL" id="GGS39144.1"/>
    </source>
</evidence>
<gene>
    <name evidence="2" type="ORF">GCM10010171_37650</name>
</gene>
<dbReference type="GO" id="GO:0016747">
    <property type="term" value="F:acyltransferase activity, transferring groups other than amino-acyl groups"/>
    <property type="evidence" value="ECO:0007669"/>
    <property type="project" value="TreeGrafter"/>
</dbReference>
<evidence type="ECO:0000313" key="3">
    <source>
        <dbReference type="Proteomes" id="UP000660680"/>
    </source>
</evidence>
<accession>A0A918LEN5</accession>
<evidence type="ECO:0000256" key="1">
    <source>
        <dbReference type="SAM" id="SignalP"/>
    </source>
</evidence>
<dbReference type="InterPro" id="IPR029058">
    <property type="entry name" value="AB_hydrolase_fold"/>
</dbReference>
<comment type="caution">
    <text evidence="2">The sequence shown here is derived from an EMBL/GenBank/DDBJ whole genome shotgun (WGS) entry which is preliminary data.</text>
</comment>
<sequence length="263" mass="27420">MDFSRRRLLGFGALALLAACGKRPAPAAPVTPAAELTVTPPTLATPSLSELVYRSSIGDVQVVIMRPRDVAGELPVCLALHGFGADARQFVELGLPPLLTATDRAGLPPFAVVAVDGGEWTAEAQKMLVDELPGWLVAAGLAPTPFAVMGISTGAVAAYTYAQEPGPTVVAMVSPAVFPDWAAASDFGLRDEVRWAETNPLTGTSSVPIAVWCGEDDELADAARALAARTDAESFFAPGAGHTEEYWASVMPDVLRHIGKSIG</sequence>
<dbReference type="Proteomes" id="UP000660680">
    <property type="component" value="Unassembled WGS sequence"/>
</dbReference>
<dbReference type="PANTHER" id="PTHR48098">
    <property type="entry name" value="ENTEROCHELIN ESTERASE-RELATED"/>
    <property type="match status" value="1"/>
</dbReference>
<dbReference type="PROSITE" id="PS51257">
    <property type="entry name" value="PROKAR_LIPOPROTEIN"/>
    <property type="match status" value="1"/>
</dbReference>
<organism evidence="2 3">
    <name type="scientific">Actinokineospora fastidiosa</name>
    <dbReference type="NCBI Taxonomy" id="1816"/>
    <lineage>
        <taxon>Bacteria</taxon>
        <taxon>Bacillati</taxon>
        <taxon>Actinomycetota</taxon>
        <taxon>Actinomycetes</taxon>
        <taxon>Pseudonocardiales</taxon>
        <taxon>Pseudonocardiaceae</taxon>
        <taxon>Actinokineospora</taxon>
    </lineage>
</organism>
<dbReference type="InterPro" id="IPR006311">
    <property type="entry name" value="TAT_signal"/>
</dbReference>
<reference evidence="2" key="1">
    <citation type="journal article" date="2014" name="Int. J. Syst. Evol. Microbiol.">
        <title>Complete genome sequence of Corynebacterium casei LMG S-19264T (=DSM 44701T), isolated from a smear-ripened cheese.</title>
        <authorList>
            <consortium name="US DOE Joint Genome Institute (JGI-PGF)"/>
            <person name="Walter F."/>
            <person name="Albersmeier A."/>
            <person name="Kalinowski J."/>
            <person name="Ruckert C."/>
        </authorList>
    </citation>
    <scope>NUCLEOTIDE SEQUENCE</scope>
    <source>
        <strain evidence="2">JCM 3276</strain>
    </source>
</reference>
<dbReference type="InterPro" id="IPR050583">
    <property type="entry name" value="Mycobacterial_A85_antigen"/>
</dbReference>
<dbReference type="SUPFAM" id="SSF53474">
    <property type="entry name" value="alpha/beta-Hydrolases"/>
    <property type="match status" value="1"/>
</dbReference>
<protein>
    <submittedName>
        <fullName evidence="2">Esterase</fullName>
    </submittedName>
</protein>
<dbReference type="Gene3D" id="3.40.50.1820">
    <property type="entry name" value="alpha/beta hydrolase"/>
    <property type="match status" value="1"/>
</dbReference>
<dbReference type="EMBL" id="BMRB01000002">
    <property type="protein sequence ID" value="GGS39144.1"/>
    <property type="molecule type" value="Genomic_DNA"/>
</dbReference>
<keyword evidence="1" id="KW-0732">Signal</keyword>
<reference evidence="2" key="2">
    <citation type="submission" date="2020-09" db="EMBL/GenBank/DDBJ databases">
        <authorList>
            <person name="Sun Q."/>
            <person name="Ohkuma M."/>
        </authorList>
    </citation>
    <scope>NUCLEOTIDE SEQUENCE</scope>
    <source>
        <strain evidence="2">JCM 3276</strain>
    </source>
</reference>
<dbReference type="PROSITE" id="PS51318">
    <property type="entry name" value="TAT"/>
    <property type="match status" value="1"/>
</dbReference>
<dbReference type="AlphaFoldDB" id="A0A918LEN5"/>
<proteinExistence type="predicted"/>
<dbReference type="PANTHER" id="PTHR48098:SF1">
    <property type="entry name" value="DIACYLGLYCEROL ACYLTRANSFERASE_MYCOLYLTRANSFERASE AG85A"/>
    <property type="match status" value="1"/>
</dbReference>
<dbReference type="RefSeq" id="WP_189211661.1">
    <property type="nucleotide sequence ID" value="NZ_BMRB01000002.1"/>
</dbReference>
<keyword evidence="3" id="KW-1185">Reference proteome</keyword>
<name>A0A918LEN5_9PSEU</name>
<feature type="signal peptide" evidence="1">
    <location>
        <begin position="1"/>
        <end position="27"/>
    </location>
</feature>